<evidence type="ECO:0000256" key="1">
    <source>
        <dbReference type="SAM" id="Phobius"/>
    </source>
</evidence>
<dbReference type="InterPro" id="IPR045340">
    <property type="entry name" value="DUF6533"/>
</dbReference>
<reference evidence="3" key="1">
    <citation type="submission" date="2023-03" db="EMBL/GenBank/DDBJ databases">
        <title>Massive genome expansion in bonnet fungi (Mycena s.s.) driven by repeated elements and novel gene families across ecological guilds.</title>
        <authorList>
            <consortium name="Lawrence Berkeley National Laboratory"/>
            <person name="Harder C.B."/>
            <person name="Miyauchi S."/>
            <person name="Viragh M."/>
            <person name="Kuo A."/>
            <person name="Thoen E."/>
            <person name="Andreopoulos B."/>
            <person name="Lu D."/>
            <person name="Skrede I."/>
            <person name="Drula E."/>
            <person name="Henrissat B."/>
            <person name="Morin E."/>
            <person name="Kohler A."/>
            <person name="Barry K."/>
            <person name="LaButti K."/>
            <person name="Morin E."/>
            <person name="Salamov A."/>
            <person name="Lipzen A."/>
            <person name="Mereny Z."/>
            <person name="Hegedus B."/>
            <person name="Baldrian P."/>
            <person name="Stursova M."/>
            <person name="Weitz H."/>
            <person name="Taylor A."/>
            <person name="Grigoriev I.V."/>
            <person name="Nagy L.G."/>
            <person name="Martin F."/>
            <person name="Kauserud H."/>
        </authorList>
    </citation>
    <scope>NUCLEOTIDE SEQUENCE</scope>
    <source>
        <strain evidence="3">CBHHK173m</strain>
    </source>
</reference>
<feature type="transmembrane region" description="Helical" evidence="1">
    <location>
        <begin position="170"/>
        <end position="189"/>
    </location>
</feature>
<protein>
    <recommendedName>
        <fullName evidence="2">DUF6533 domain-containing protein</fullName>
    </recommendedName>
</protein>
<dbReference type="EMBL" id="JARJCN010000011">
    <property type="protein sequence ID" value="KAJ7096601.1"/>
    <property type="molecule type" value="Genomic_DNA"/>
</dbReference>
<accession>A0AAD6UF85</accession>
<sequence length="326" mass="36365">MTESLSDAQIQYHLIVSRHLVFAPFSILIYDYALTFEQEVTRYWGTSLTWGTLLFYINRYSALLGTVPIVVEYLLVTDDSNKICRGLQMYHQYFALMSQILVSVMLITRTYALHERNKLVLALMITVTVVAIINAMVLLLAIRSPNTLSPVLRSLGCPSASPHALSQRQAGGWSGMLVFDVMIFALTVYKSLKYGTRGGELFDLLFRDGAMYFGILIASNVINILTYTRGGPVLSGAATSFTNILSSVMLSRLMLNLRDPSLRHRQALRTRTTSRLSTTQDSAAITTMQPYSGSDIALDTVYYDSEHSGEGEGHVRWRTDAPICSD</sequence>
<feature type="domain" description="DUF6533" evidence="2">
    <location>
        <begin position="22"/>
        <end position="64"/>
    </location>
</feature>
<dbReference type="Proteomes" id="UP001222325">
    <property type="component" value="Unassembled WGS sequence"/>
</dbReference>
<name>A0AAD6UF85_9AGAR</name>
<feature type="transmembrane region" description="Helical" evidence="1">
    <location>
        <begin position="90"/>
        <end position="107"/>
    </location>
</feature>
<keyword evidence="1" id="KW-0812">Transmembrane</keyword>
<gene>
    <name evidence="3" type="ORF">B0H15DRAFT_825705</name>
</gene>
<dbReference type="Pfam" id="PF20151">
    <property type="entry name" value="DUF6533"/>
    <property type="match status" value="1"/>
</dbReference>
<comment type="caution">
    <text evidence="3">The sequence shown here is derived from an EMBL/GenBank/DDBJ whole genome shotgun (WGS) entry which is preliminary data.</text>
</comment>
<dbReference type="AlphaFoldDB" id="A0AAD6UF85"/>
<keyword evidence="1" id="KW-1133">Transmembrane helix</keyword>
<keyword evidence="1" id="KW-0472">Membrane</keyword>
<feature type="transmembrane region" description="Helical" evidence="1">
    <location>
        <begin position="12"/>
        <end position="36"/>
    </location>
</feature>
<evidence type="ECO:0000313" key="4">
    <source>
        <dbReference type="Proteomes" id="UP001222325"/>
    </source>
</evidence>
<feature type="transmembrane region" description="Helical" evidence="1">
    <location>
        <begin position="233"/>
        <end position="255"/>
    </location>
</feature>
<feature type="transmembrane region" description="Helical" evidence="1">
    <location>
        <begin position="119"/>
        <end position="142"/>
    </location>
</feature>
<feature type="transmembrane region" description="Helical" evidence="1">
    <location>
        <begin position="210"/>
        <end position="227"/>
    </location>
</feature>
<feature type="transmembrane region" description="Helical" evidence="1">
    <location>
        <begin position="48"/>
        <end position="70"/>
    </location>
</feature>
<keyword evidence="4" id="KW-1185">Reference proteome</keyword>
<evidence type="ECO:0000259" key="2">
    <source>
        <dbReference type="Pfam" id="PF20151"/>
    </source>
</evidence>
<organism evidence="3 4">
    <name type="scientific">Mycena belliarum</name>
    <dbReference type="NCBI Taxonomy" id="1033014"/>
    <lineage>
        <taxon>Eukaryota</taxon>
        <taxon>Fungi</taxon>
        <taxon>Dikarya</taxon>
        <taxon>Basidiomycota</taxon>
        <taxon>Agaricomycotina</taxon>
        <taxon>Agaricomycetes</taxon>
        <taxon>Agaricomycetidae</taxon>
        <taxon>Agaricales</taxon>
        <taxon>Marasmiineae</taxon>
        <taxon>Mycenaceae</taxon>
        <taxon>Mycena</taxon>
    </lineage>
</organism>
<proteinExistence type="predicted"/>
<evidence type="ECO:0000313" key="3">
    <source>
        <dbReference type="EMBL" id="KAJ7096601.1"/>
    </source>
</evidence>